<dbReference type="UniPathway" id="UPA00059">
    <property type="reaction ID" value="UER00104"/>
</dbReference>
<evidence type="ECO:0000256" key="6">
    <source>
        <dbReference type="ARBA" id="ARBA00022842"/>
    </source>
</evidence>
<comment type="pathway">
    <text evidence="1 10">Isoprenoid biosynthesis; dimethylallyl diphosphate biosynthesis; dimethylallyl diphosphate from isopentenyl diphosphate: step 1/1.</text>
</comment>
<evidence type="ECO:0000256" key="1">
    <source>
        <dbReference type="ARBA" id="ARBA00004826"/>
    </source>
</evidence>
<evidence type="ECO:0000313" key="12">
    <source>
        <dbReference type="EMBL" id="TKB47447.1"/>
    </source>
</evidence>
<dbReference type="InterPro" id="IPR000086">
    <property type="entry name" value="NUDIX_hydrolase_dom"/>
</dbReference>
<dbReference type="AlphaFoldDB" id="A0A4U1B9J8"/>
<feature type="binding site" evidence="10">
    <location>
        <position position="120"/>
    </location>
    <ligand>
        <name>Mg(2+)</name>
        <dbReference type="ChEBI" id="CHEBI:18420"/>
    </ligand>
</feature>
<evidence type="ECO:0000256" key="2">
    <source>
        <dbReference type="ARBA" id="ARBA00007579"/>
    </source>
</evidence>
<feature type="binding site" evidence="10">
    <location>
        <position position="147"/>
    </location>
    <ligand>
        <name>Mn(2+)</name>
        <dbReference type="ChEBI" id="CHEBI:29035"/>
    </ligand>
</feature>
<dbReference type="GO" id="GO:0005737">
    <property type="term" value="C:cytoplasm"/>
    <property type="evidence" value="ECO:0007669"/>
    <property type="project" value="UniProtKB-SubCell"/>
</dbReference>
<dbReference type="InterPro" id="IPR015797">
    <property type="entry name" value="NUDIX_hydrolase-like_dom_sf"/>
</dbReference>
<feature type="binding site" evidence="10">
    <location>
        <position position="149"/>
    </location>
    <ligand>
        <name>Mn(2+)</name>
        <dbReference type="ChEBI" id="CHEBI:29035"/>
    </ligand>
</feature>
<dbReference type="PANTHER" id="PTHR10885:SF0">
    <property type="entry name" value="ISOPENTENYL-DIPHOSPHATE DELTA-ISOMERASE"/>
    <property type="match status" value="1"/>
</dbReference>
<comment type="subcellular location">
    <subcellularLocation>
        <location evidence="10">Cytoplasm</location>
    </subcellularLocation>
</comment>
<evidence type="ECO:0000313" key="13">
    <source>
        <dbReference type="Proteomes" id="UP000307999"/>
    </source>
</evidence>
<organism evidence="12 13">
    <name type="scientific">Thalassotalea mangrovi</name>
    <dbReference type="NCBI Taxonomy" id="2572245"/>
    <lineage>
        <taxon>Bacteria</taxon>
        <taxon>Pseudomonadati</taxon>
        <taxon>Pseudomonadota</taxon>
        <taxon>Gammaproteobacteria</taxon>
        <taxon>Alteromonadales</taxon>
        <taxon>Colwelliaceae</taxon>
        <taxon>Thalassotalea</taxon>
    </lineage>
</organism>
<feature type="domain" description="Nudix hydrolase" evidence="11">
    <location>
        <begin position="60"/>
        <end position="198"/>
    </location>
</feature>
<gene>
    <name evidence="10" type="primary">idi</name>
    <name evidence="12" type="ORF">E8M12_01270</name>
</gene>
<feature type="binding site" evidence="10">
    <location>
        <position position="56"/>
    </location>
    <ligand>
        <name>Mn(2+)</name>
        <dbReference type="ChEBI" id="CHEBI:29035"/>
    </ligand>
</feature>
<feature type="binding site" evidence="10">
    <location>
        <position position="62"/>
    </location>
    <ligand>
        <name>Mn(2+)</name>
        <dbReference type="ChEBI" id="CHEBI:29035"/>
    </ligand>
</feature>
<dbReference type="OrthoDB" id="9809458at2"/>
<comment type="function">
    <text evidence="10">Catalyzes the 1,3-allylic rearrangement of the homoallylic substrate isopentenyl (IPP) to its highly electrophilic allylic isomer, dimethylallyl diphosphate (DMAPP).</text>
</comment>
<dbReference type="HAMAP" id="MF_00202">
    <property type="entry name" value="Idi"/>
    <property type="match status" value="1"/>
</dbReference>
<evidence type="ECO:0000256" key="5">
    <source>
        <dbReference type="ARBA" id="ARBA00022723"/>
    </source>
</evidence>
<keyword evidence="9 10" id="KW-0413">Isomerase</keyword>
<dbReference type="PANTHER" id="PTHR10885">
    <property type="entry name" value="ISOPENTENYL-DIPHOSPHATE DELTA-ISOMERASE"/>
    <property type="match status" value="1"/>
</dbReference>
<evidence type="ECO:0000256" key="7">
    <source>
        <dbReference type="ARBA" id="ARBA00023211"/>
    </source>
</evidence>
<evidence type="ECO:0000256" key="8">
    <source>
        <dbReference type="ARBA" id="ARBA00023229"/>
    </source>
</evidence>
<dbReference type="GO" id="GO:0046872">
    <property type="term" value="F:metal ion binding"/>
    <property type="evidence" value="ECO:0007669"/>
    <property type="project" value="UniProtKB-KW"/>
</dbReference>
<protein>
    <recommendedName>
        <fullName evidence="3 10">Isopentenyl-diphosphate Delta-isomerase</fullName>
        <shortName evidence="10">IPP isomerase</shortName>
        <ecNumber evidence="3 10">5.3.3.2</ecNumber>
    </recommendedName>
    <alternativeName>
        <fullName evidence="10">IPP:DMAPP isomerase</fullName>
    </alternativeName>
    <alternativeName>
        <fullName evidence="10">Isopentenyl pyrophosphate isomerase</fullName>
    </alternativeName>
</protein>
<evidence type="ECO:0000256" key="9">
    <source>
        <dbReference type="ARBA" id="ARBA00023235"/>
    </source>
</evidence>
<dbReference type="CDD" id="cd02885">
    <property type="entry name" value="NUDIX_IPP_Isomerase"/>
    <property type="match status" value="1"/>
</dbReference>
<dbReference type="EMBL" id="SWDB01000003">
    <property type="protein sequence ID" value="TKB47447.1"/>
    <property type="molecule type" value="Genomic_DNA"/>
</dbReference>
<dbReference type="InterPro" id="IPR056375">
    <property type="entry name" value="Idi_bact"/>
</dbReference>
<dbReference type="PROSITE" id="PS51462">
    <property type="entry name" value="NUDIX"/>
    <property type="match status" value="1"/>
</dbReference>
<feature type="active site" evidence="10">
    <location>
        <position position="149"/>
    </location>
</feature>
<evidence type="ECO:0000256" key="3">
    <source>
        <dbReference type="ARBA" id="ARBA00012057"/>
    </source>
</evidence>
<keyword evidence="7 10" id="KW-0464">Manganese</keyword>
<reference evidence="12 13" key="1">
    <citation type="submission" date="2019-04" db="EMBL/GenBank/DDBJ databases">
        <title>Thalassotalea guangxiensis sp. nov., isolated from sediment of the coastal wetland.</title>
        <authorList>
            <person name="Zheng S."/>
            <person name="Zhang D."/>
        </authorList>
    </citation>
    <scope>NUCLEOTIDE SEQUENCE [LARGE SCALE GENOMIC DNA]</scope>
    <source>
        <strain evidence="12 13">ZS-4</strain>
    </source>
</reference>
<comment type="catalytic activity">
    <reaction evidence="10">
        <text>isopentenyl diphosphate = dimethylallyl diphosphate</text>
        <dbReference type="Rhea" id="RHEA:23284"/>
        <dbReference type="ChEBI" id="CHEBI:57623"/>
        <dbReference type="ChEBI" id="CHEBI:128769"/>
        <dbReference type="EC" id="5.3.3.2"/>
    </reaction>
</comment>
<accession>A0A4U1B9J8</accession>
<keyword evidence="5 10" id="KW-0479">Metal-binding</keyword>
<proteinExistence type="inferred from homology"/>
<evidence type="ECO:0000256" key="10">
    <source>
        <dbReference type="HAMAP-Rule" id="MF_00202"/>
    </source>
</evidence>
<comment type="similarity">
    <text evidence="2 10">Belongs to the IPP isomerase type 1 family.</text>
</comment>
<comment type="caution">
    <text evidence="12">The sequence shown here is derived from an EMBL/GenBank/DDBJ whole genome shotgun (WGS) entry which is preliminary data.</text>
</comment>
<keyword evidence="6 10" id="KW-0460">Magnesium</keyword>
<dbReference type="Pfam" id="PF00293">
    <property type="entry name" value="NUDIX"/>
    <property type="match status" value="1"/>
</dbReference>
<dbReference type="SUPFAM" id="SSF55811">
    <property type="entry name" value="Nudix"/>
    <property type="match status" value="1"/>
</dbReference>
<dbReference type="NCBIfam" id="NF002995">
    <property type="entry name" value="PRK03759.1"/>
    <property type="match status" value="1"/>
</dbReference>
<comment type="cofactor">
    <cofactor evidence="10">
        <name>Mn(2+)</name>
        <dbReference type="ChEBI" id="CHEBI:29035"/>
    </cofactor>
    <text evidence="10">Binds 1 Mn(2+) ion per subunit.</text>
</comment>
<dbReference type="EC" id="5.3.3.2" evidence="3 10"/>
<dbReference type="GO" id="GO:0004452">
    <property type="term" value="F:isopentenyl-diphosphate delta-isomerase activity"/>
    <property type="evidence" value="ECO:0007669"/>
    <property type="project" value="UniProtKB-UniRule"/>
</dbReference>
<dbReference type="Gene3D" id="3.90.79.10">
    <property type="entry name" value="Nucleoside Triphosphate Pyrophosphohydrolase"/>
    <property type="match status" value="1"/>
</dbReference>
<comment type="cofactor">
    <cofactor evidence="10">
        <name>Mg(2+)</name>
        <dbReference type="ChEBI" id="CHEBI:18420"/>
    </cofactor>
    <text evidence="10">Binds 1 Mg(2+) ion per subunit. The magnesium ion binds only when substrate is bound.</text>
</comment>
<dbReference type="GO" id="GO:0050992">
    <property type="term" value="P:dimethylallyl diphosphate biosynthetic process"/>
    <property type="evidence" value="ECO:0007669"/>
    <property type="project" value="UniProtKB-UniRule"/>
</dbReference>
<sequence length="212" mass="24656">MTRTWHRYKHSRCSRLHLINTKLIERQIVVDDRQEQVVLANESGKPVGLKGKLQAHLDGDLHLAFSVMLFRLTNQGIEYLLQRRARHKYHSGGLWSNTVCSHPRDGESITQAATRRIDEELGIVQPLNFTGIGHIIYKARLDNHLTEHEYDHILICECPTLEFSANPDEVMDCRWWSETQIDNALNQSSKQFTAWFNEVYNKTREVVGESIY</sequence>
<feature type="active site" evidence="10">
    <location>
        <position position="100"/>
    </location>
</feature>
<feature type="binding site" evidence="10">
    <location>
        <position position="102"/>
    </location>
    <ligand>
        <name>Mn(2+)</name>
        <dbReference type="ChEBI" id="CHEBI:29035"/>
    </ligand>
</feature>
<evidence type="ECO:0000259" key="11">
    <source>
        <dbReference type="PROSITE" id="PS51462"/>
    </source>
</evidence>
<name>A0A4U1B9J8_9GAMM</name>
<dbReference type="GO" id="GO:0009240">
    <property type="term" value="P:isopentenyl diphosphate biosynthetic process"/>
    <property type="evidence" value="ECO:0007669"/>
    <property type="project" value="TreeGrafter"/>
</dbReference>
<dbReference type="InterPro" id="IPR011876">
    <property type="entry name" value="IsopentenylPP_isomerase_typ1"/>
</dbReference>
<keyword evidence="8 10" id="KW-0414">Isoprene biosynthesis</keyword>
<dbReference type="Proteomes" id="UP000307999">
    <property type="component" value="Unassembled WGS sequence"/>
</dbReference>
<dbReference type="PIRSF" id="PIRSF018427">
    <property type="entry name" value="Isopntndiph_ism"/>
    <property type="match status" value="1"/>
</dbReference>
<evidence type="ECO:0000256" key="4">
    <source>
        <dbReference type="ARBA" id="ARBA00022490"/>
    </source>
</evidence>
<keyword evidence="4 10" id="KW-0963">Cytoplasm</keyword>
<keyword evidence="13" id="KW-1185">Reference proteome</keyword>